<evidence type="ECO:0000256" key="2">
    <source>
        <dbReference type="SAM" id="SignalP"/>
    </source>
</evidence>
<comment type="caution">
    <text evidence="4">The sequence shown here is derived from an EMBL/GenBank/DDBJ whole genome shotgun (WGS) entry which is preliminary data.</text>
</comment>
<dbReference type="Proteomes" id="UP000034694">
    <property type="component" value="Unassembled WGS sequence"/>
</dbReference>
<sequence length="434" mass="47944">MAYKLPVILFSLILVFLSSFPVTAQAPQSPSYPAGSLSVNFTGNKKFDASGSDNWPITWAADDNQYTTFGDGGGFDESATVSFGVARISGNKDTYTKTDIYESPIGFTGKIYGILAANNQLYFLKCGDGSELSNFKYIKLYKAAIPVNDQLELIDTGVQFNPPVENFFCPSFLQYGKDYAGAPDNYVYIYAPEISLQVWNVQIPGKISLLRVPKDQIETKSSYEYFAGMNSGTPMWTNDVSLRQPVFSFDSSCPSCSDSGIMRTSVSYNPFINRYLLITQQVDRYQANNGHIGIYDAPTPWGPWTTTLYKNAWDISLNGMMSSKVVRTVYWNFSNKWANGNNFVLVYTDRDNWSTIEGNFTDLTPSSTPPPSPTPTPTPLPGDINLDGSVNQDDYTMLSNSYTTADPGADINADGIVNLLDLTLLSNNFTNILP</sequence>
<feature type="domain" description="Dockerin" evidence="3">
    <location>
        <begin position="377"/>
        <end position="434"/>
    </location>
</feature>
<dbReference type="Pfam" id="PF00404">
    <property type="entry name" value="Dockerin_1"/>
    <property type="match status" value="1"/>
</dbReference>
<reference evidence="4 5" key="1">
    <citation type="journal article" date="2015" name="Nature">
        <title>rRNA introns, odd ribosomes, and small enigmatic genomes across a large radiation of phyla.</title>
        <authorList>
            <person name="Brown C.T."/>
            <person name="Hug L.A."/>
            <person name="Thomas B.C."/>
            <person name="Sharon I."/>
            <person name="Castelle C.J."/>
            <person name="Singh A."/>
            <person name="Wilkins M.J."/>
            <person name="Williams K.H."/>
            <person name="Banfield J.F."/>
        </authorList>
    </citation>
    <scope>NUCLEOTIDE SEQUENCE [LARGE SCALE GENOMIC DNA]</scope>
</reference>
<dbReference type="GO" id="GO:0004553">
    <property type="term" value="F:hydrolase activity, hydrolyzing O-glycosyl compounds"/>
    <property type="evidence" value="ECO:0007669"/>
    <property type="project" value="InterPro"/>
</dbReference>
<dbReference type="AlphaFoldDB" id="A0A0G1XNC3"/>
<gene>
    <name evidence="4" type="ORF">UY28_C0043G0006</name>
</gene>
<dbReference type="InterPro" id="IPR016134">
    <property type="entry name" value="Dockerin_dom"/>
</dbReference>
<feature type="chain" id="PRO_5002540858" description="Dockerin domain-containing protein" evidence="2">
    <location>
        <begin position="25"/>
        <end position="434"/>
    </location>
</feature>
<protein>
    <recommendedName>
        <fullName evidence="3">Dockerin domain-containing protein</fullName>
    </recommendedName>
</protein>
<dbReference type="SUPFAM" id="SSF63446">
    <property type="entry name" value="Type I dockerin domain"/>
    <property type="match status" value="1"/>
</dbReference>
<feature type="signal peptide" evidence="2">
    <location>
        <begin position="1"/>
        <end position="24"/>
    </location>
</feature>
<dbReference type="Gene3D" id="1.10.1330.10">
    <property type="entry name" value="Dockerin domain"/>
    <property type="match status" value="1"/>
</dbReference>
<proteinExistence type="predicted"/>
<evidence type="ECO:0000313" key="4">
    <source>
        <dbReference type="EMBL" id="KKU95830.1"/>
    </source>
</evidence>
<name>A0A0G1XNC3_9BACT</name>
<evidence type="ECO:0000313" key="5">
    <source>
        <dbReference type="Proteomes" id="UP000034694"/>
    </source>
</evidence>
<keyword evidence="2" id="KW-0732">Signal</keyword>
<feature type="region of interest" description="Disordered" evidence="1">
    <location>
        <begin position="359"/>
        <end position="382"/>
    </location>
</feature>
<feature type="compositionally biased region" description="Pro residues" evidence="1">
    <location>
        <begin position="367"/>
        <end position="380"/>
    </location>
</feature>
<accession>A0A0G1XNC3</accession>
<dbReference type="GO" id="GO:0000272">
    <property type="term" value="P:polysaccharide catabolic process"/>
    <property type="evidence" value="ECO:0007669"/>
    <property type="project" value="InterPro"/>
</dbReference>
<evidence type="ECO:0000256" key="1">
    <source>
        <dbReference type="SAM" id="MobiDB-lite"/>
    </source>
</evidence>
<dbReference type="PATRIC" id="fig|1618362.3.peg.1005"/>
<evidence type="ECO:0000259" key="3">
    <source>
        <dbReference type="PROSITE" id="PS51766"/>
    </source>
</evidence>
<dbReference type="PROSITE" id="PS51766">
    <property type="entry name" value="DOCKERIN"/>
    <property type="match status" value="1"/>
</dbReference>
<dbReference type="InterPro" id="IPR002105">
    <property type="entry name" value="Dockerin_1_rpt"/>
</dbReference>
<organism evidence="4 5">
    <name type="scientific">Candidatus Amesbacteria bacterium GW2011_GWB1_48_13</name>
    <dbReference type="NCBI Taxonomy" id="1618362"/>
    <lineage>
        <taxon>Bacteria</taxon>
        <taxon>Candidatus Amesiibacteriota</taxon>
    </lineage>
</organism>
<dbReference type="InterPro" id="IPR036439">
    <property type="entry name" value="Dockerin_dom_sf"/>
</dbReference>
<dbReference type="EMBL" id="LCPK01000043">
    <property type="protein sequence ID" value="KKU95830.1"/>
    <property type="molecule type" value="Genomic_DNA"/>
</dbReference>